<protein>
    <recommendedName>
        <fullName evidence="8">Carotenoid oxygenase</fullName>
    </recommendedName>
</protein>
<dbReference type="PANTHER" id="PTHR10543">
    <property type="entry name" value="BETA-CAROTENE DIOXYGENASE"/>
    <property type="match status" value="1"/>
</dbReference>
<keyword evidence="2 5" id="KW-0479">Metal-binding</keyword>
<dbReference type="Pfam" id="PF03055">
    <property type="entry name" value="RPE65"/>
    <property type="match status" value="2"/>
</dbReference>
<feature type="binding site" evidence="5">
    <location>
        <position position="221"/>
    </location>
    <ligand>
        <name>Fe cation</name>
        <dbReference type="ChEBI" id="CHEBI:24875"/>
        <note>catalytic</note>
    </ligand>
</feature>
<comment type="similarity">
    <text evidence="1">Belongs to the carotenoid oxygenase family.</text>
</comment>
<dbReference type="GO" id="GO:0010436">
    <property type="term" value="F:carotenoid dioxygenase activity"/>
    <property type="evidence" value="ECO:0007669"/>
    <property type="project" value="TreeGrafter"/>
</dbReference>
<dbReference type="EMBL" id="KV878243">
    <property type="protein sequence ID" value="OJZ85193.1"/>
    <property type="molecule type" value="Genomic_DNA"/>
</dbReference>
<sequence length="516" mass="57686">MAGQQKNLYLLGNFAPIQTTVSDITCVVKGSIPEEFHGGQYVRNGSNPLKDDTKHDIHWFDGDGMLTGVFFKRDLDTPRVQPVFSNQYIETDVYSARKKSPWIYPVIPGMNTMIDPRTSSIKIAMSLVRTAAIVTASICGWIARPIKRIGTANTSLFHHDGRVLATNEIGPPMRVFLPSLKTVGWFTGSQAEGESDQEDSSKPYFGAPGLEGVYKEMTTAHPRVDRETGELILFHSTFLPPYITYSIVPQGVPTSATPALNQAVPGLKSGKLMHDFGVSHRHTVLIDTPVSLDPYRLRHGRPAVEYDPAGHTRLGVFPRHSPDRQWALSAIPFEFPHVPGHLQMSATKYVYGCSMREGNFATTHNSCFKIDSLVKVNVESILRKGLDNPPSQVHGCVDTRSIHEIINSEDPHDPIKVFALPPRHYAQECSFVPRKDGVSEDDGWLVTYVFDESWLDDRGDPLPDAHSELWIIDAVSMKEVVGRVVLPQRVPYGMHGSWFSEEEILNQRGVHHYRNE</sequence>
<reference evidence="7" key="1">
    <citation type="journal article" date="2017" name="Genome Biol.">
        <title>Comparative genomics reveals high biological diversity and specific adaptations in the industrially and medically important fungal genus Aspergillus.</title>
        <authorList>
            <person name="de Vries R.P."/>
            <person name="Riley R."/>
            <person name="Wiebenga A."/>
            <person name="Aguilar-Osorio G."/>
            <person name="Amillis S."/>
            <person name="Uchima C.A."/>
            <person name="Anderluh G."/>
            <person name="Asadollahi M."/>
            <person name="Askin M."/>
            <person name="Barry K."/>
            <person name="Battaglia E."/>
            <person name="Bayram O."/>
            <person name="Benocci T."/>
            <person name="Braus-Stromeyer S.A."/>
            <person name="Caldana C."/>
            <person name="Canovas D."/>
            <person name="Cerqueira G.C."/>
            <person name="Chen F."/>
            <person name="Chen W."/>
            <person name="Choi C."/>
            <person name="Clum A."/>
            <person name="Dos Santos R.A."/>
            <person name="Damasio A.R."/>
            <person name="Diallinas G."/>
            <person name="Emri T."/>
            <person name="Fekete E."/>
            <person name="Flipphi M."/>
            <person name="Freyberg S."/>
            <person name="Gallo A."/>
            <person name="Gournas C."/>
            <person name="Habgood R."/>
            <person name="Hainaut M."/>
            <person name="Harispe M.L."/>
            <person name="Henrissat B."/>
            <person name="Hilden K.S."/>
            <person name="Hope R."/>
            <person name="Hossain A."/>
            <person name="Karabika E."/>
            <person name="Karaffa L."/>
            <person name="Karanyi Z."/>
            <person name="Krasevec N."/>
            <person name="Kuo A."/>
            <person name="Kusch H."/>
            <person name="LaButti K."/>
            <person name="Lagendijk E.L."/>
            <person name="Lapidus A."/>
            <person name="Levasseur A."/>
            <person name="Lindquist E."/>
            <person name="Lipzen A."/>
            <person name="Logrieco A.F."/>
            <person name="MacCabe A."/>
            <person name="Maekelae M.R."/>
            <person name="Malavazi I."/>
            <person name="Melin P."/>
            <person name="Meyer V."/>
            <person name="Mielnichuk N."/>
            <person name="Miskei M."/>
            <person name="Molnar A.P."/>
            <person name="Mule G."/>
            <person name="Ngan C.Y."/>
            <person name="Orejas M."/>
            <person name="Orosz E."/>
            <person name="Ouedraogo J.P."/>
            <person name="Overkamp K.M."/>
            <person name="Park H.-S."/>
            <person name="Perrone G."/>
            <person name="Piumi F."/>
            <person name="Punt P.J."/>
            <person name="Ram A.F."/>
            <person name="Ramon A."/>
            <person name="Rauscher S."/>
            <person name="Record E."/>
            <person name="Riano-Pachon D.M."/>
            <person name="Robert V."/>
            <person name="Roehrig J."/>
            <person name="Ruller R."/>
            <person name="Salamov A."/>
            <person name="Salih N.S."/>
            <person name="Samson R.A."/>
            <person name="Sandor E."/>
            <person name="Sanguinetti M."/>
            <person name="Schuetze T."/>
            <person name="Sepcic K."/>
            <person name="Shelest E."/>
            <person name="Sherlock G."/>
            <person name="Sophianopoulou V."/>
            <person name="Squina F.M."/>
            <person name="Sun H."/>
            <person name="Susca A."/>
            <person name="Todd R.B."/>
            <person name="Tsang A."/>
            <person name="Unkles S.E."/>
            <person name="van de Wiele N."/>
            <person name="van Rossen-Uffink D."/>
            <person name="Oliveira J.V."/>
            <person name="Vesth T.C."/>
            <person name="Visser J."/>
            <person name="Yu J.-H."/>
            <person name="Zhou M."/>
            <person name="Andersen M.R."/>
            <person name="Archer D.B."/>
            <person name="Baker S.E."/>
            <person name="Benoit I."/>
            <person name="Brakhage A.A."/>
            <person name="Braus G.H."/>
            <person name="Fischer R."/>
            <person name="Frisvad J.C."/>
            <person name="Goldman G.H."/>
            <person name="Houbraken J."/>
            <person name="Oakley B."/>
            <person name="Pocsi I."/>
            <person name="Scazzocchio C."/>
            <person name="Seiboth B."/>
            <person name="vanKuyk P.A."/>
            <person name="Wortman J."/>
            <person name="Dyer P.S."/>
            <person name="Grigoriev I.V."/>
        </authorList>
    </citation>
    <scope>NUCLEOTIDE SEQUENCE [LARGE SCALE GENOMIC DNA]</scope>
    <source>
        <strain evidence="7">CBS 106.47</strain>
    </source>
</reference>
<comment type="cofactor">
    <cofactor evidence="5">
        <name>Fe(2+)</name>
        <dbReference type="ChEBI" id="CHEBI:29033"/>
    </cofactor>
    <text evidence="5">Binds 1 Fe(2+) ion per subunit.</text>
</comment>
<dbReference type="GO" id="GO:0046872">
    <property type="term" value="F:metal ion binding"/>
    <property type="evidence" value="ECO:0007669"/>
    <property type="project" value="UniProtKB-KW"/>
</dbReference>
<evidence type="ECO:0000256" key="2">
    <source>
        <dbReference type="ARBA" id="ARBA00022723"/>
    </source>
</evidence>
<gene>
    <name evidence="6" type="ORF">ASPFODRAFT_61869</name>
</gene>
<evidence type="ECO:0000256" key="4">
    <source>
        <dbReference type="ARBA" id="ARBA00023004"/>
    </source>
</evidence>
<dbReference type="AlphaFoldDB" id="A0A1M3TEM2"/>
<keyword evidence="3" id="KW-0560">Oxidoreductase</keyword>
<evidence type="ECO:0000313" key="7">
    <source>
        <dbReference type="Proteomes" id="UP000184063"/>
    </source>
</evidence>
<dbReference type="GO" id="GO:0016121">
    <property type="term" value="P:carotene catabolic process"/>
    <property type="evidence" value="ECO:0007669"/>
    <property type="project" value="TreeGrafter"/>
</dbReference>
<proteinExistence type="inferred from homology"/>
<dbReference type="InterPro" id="IPR004294">
    <property type="entry name" value="Carotenoid_Oase"/>
</dbReference>
<feature type="binding site" evidence="5">
    <location>
        <position position="274"/>
    </location>
    <ligand>
        <name>Fe cation</name>
        <dbReference type="ChEBI" id="CHEBI:24875"/>
        <note>catalytic</note>
    </ligand>
</feature>
<evidence type="ECO:0008006" key="8">
    <source>
        <dbReference type="Google" id="ProtNLM"/>
    </source>
</evidence>
<dbReference type="OrthoDB" id="1069523at2759"/>
<dbReference type="VEuPathDB" id="FungiDB:ASPFODRAFT_61869"/>
<dbReference type="PANTHER" id="PTHR10543:SF89">
    <property type="entry name" value="CAROTENOID 9,10(9',10')-CLEAVAGE DIOXYGENASE 1"/>
    <property type="match status" value="1"/>
</dbReference>
<evidence type="ECO:0000256" key="1">
    <source>
        <dbReference type="ARBA" id="ARBA00006787"/>
    </source>
</evidence>
<name>A0A1M3TEM2_ASPLC</name>
<organism evidence="6 7">
    <name type="scientific">Aspergillus luchuensis (strain CBS 106.47)</name>
    <dbReference type="NCBI Taxonomy" id="1137211"/>
    <lineage>
        <taxon>Eukaryota</taxon>
        <taxon>Fungi</taxon>
        <taxon>Dikarya</taxon>
        <taxon>Ascomycota</taxon>
        <taxon>Pezizomycotina</taxon>
        <taxon>Eurotiomycetes</taxon>
        <taxon>Eurotiomycetidae</taxon>
        <taxon>Eurotiales</taxon>
        <taxon>Aspergillaceae</taxon>
        <taxon>Aspergillus</taxon>
        <taxon>Aspergillus subgen. Circumdati</taxon>
    </lineage>
</organism>
<dbReference type="Proteomes" id="UP000184063">
    <property type="component" value="Unassembled WGS sequence"/>
</dbReference>
<keyword evidence="4 5" id="KW-0408">Iron</keyword>
<feature type="binding site" evidence="5">
    <location>
        <position position="495"/>
    </location>
    <ligand>
        <name>Fe cation</name>
        <dbReference type="ChEBI" id="CHEBI:24875"/>
        <note>catalytic</note>
    </ligand>
</feature>
<evidence type="ECO:0000313" key="6">
    <source>
        <dbReference type="EMBL" id="OJZ85193.1"/>
    </source>
</evidence>
<evidence type="ECO:0000256" key="5">
    <source>
        <dbReference type="PIRSR" id="PIRSR604294-1"/>
    </source>
</evidence>
<accession>A0A1M3TEM2</accession>
<evidence type="ECO:0000256" key="3">
    <source>
        <dbReference type="ARBA" id="ARBA00023002"/>
    </source>
</evidence>